<dbReference type="EMBL" id="MTKS01000036">
    <property type="protein sequence ID" value="RWX52142.1"/>
    <property type="molecule type" value="Genomic_DNA"/>
</dbReference>
<reference evidence="2 3" key="1">
    <citation type="submission" date="2017-01" db="EMBL/GenBank/DDBJ databases">
        <title>The cable genome- insights into the physiology and evolution of filamentous bacteria capable of sulfide oxidation via long distance electron transfer.</title>
        <authorList>
            <person name="Schreiber L."/>
            <person name="Bjerg J.T."/>
            <person name="Boggild A."/>
            <person name="Van De Vossenberg J."/>
            <person name="Meysman F."/>
            <person name="Nielsen L.P."/>
            <person name="Schramm A."/>
            <person name="Kjeldsen K.U."/>
        </authorList>
    </citation>
    <scope>NUCLEOTIDE SEQUENCE [LARGE SCALE GENOMIC DNA]</scope>
    <source>
        <strain evidence="2">A5</strain>
    </source>
</reference>
<evidence type="ECO:0000313" key="3">
    <source>
        <dbReference type="Proteomes" id="UP000288892"/>
    </source>
</evidence>
<accession>A0A444JGD2</accession>
<sequence length="306" mass="32288">MPIRISLITEAIITIILGVTLLLPATGFAVDSSTLLQFLGTEHTPLLPLLPASLPVADSFKPSITSYAGTVTQVQGAVYVYHQDGTAAYKLKSNLPLFNGDTLVTEKKSSVTLQMADDTTLTLAAQTKLTIDRSLPRIKVRDTFLKLFFGRIRTLVKKLSGEYIIRTPTASIGVRGTDFAVAVAPAPKNRLPGRRKTAPTGLLTAVLTGGNQSTVELAGLFGPSIAVKPFSAAGVYSGSRAEQVVYVGPAAVPLLQRIAPTPQTGFSPGRSGLPNLPKKSAPVAAPCWPFPGTGTGNGLKYFRVCD</sequence>
<dbReference type="Proteomes" id="UP000288892">
    <property type="component" value="Unassembled WGS sequence"/>
</dbReference>
<evidence type="ECO:0000313" key="2">
    <source>
        <dbReference type="EMBL" id="RWX52142.1"/>
    </source>
</evidence>
<feature type="domain" description="FecR protein" evidence="1">
    <location>
        <begin position="101"/>
        <end position="182"/>
    </location>
</feature>
<keyword evidence="3" id="KW-1185">Reference proteome</keyword>
<dbReference type="PANTHER" id="PTHR38731">
    <property type="entry name" value="LIPL45-RELATED LIPOPROTEIN-RELATED"/>
    <property type="match status" value="1"/>
</dbReference>
<evidence type="ECO:0000259" key="1">
    <source>
        <dbReference type="Pfam" id="PF04773"/>
    </source>
</evidence>
<organism evidence="2 3">
    <name type="scientific">Candidatus Electrothrix marina</name>
    <dbReference type="NCBI Taxonomy" id="1859130"/>
    <lineage>
        <taxon>Bacteria</taxon>
        <taxon>Pseudomonadati</taxon>
        <taxon>Thermodesulfobacteriota</taxon>
        <taxon>Desulfobulbia</taxon>
        <taxon>Desulfobulbales</taxon>
        <taxon>Desulfobulbaceae</taxon>
        <taxon>Candidatus Electrothrix</taxon>
    </lineage>
</organism>
<dbReference type="InterPro" id="IPR006860">
    <property type="entry name" value="FecR"/>
</dbReference>
<dbReference type="PANTHER" id="PTHR38731:SF1">
    <property type="entry name" value="FECR PROTEIN DOMAIN-CONTAINING PROTEIN"/>
    <property type="match status" value="1"/>
</dbReference>
<comment type="caution">
    <text evidence="2">The sequence shown here is derived from an EMBL/GenBank/DDBJ whole genome shotgun (WGS) entry which is preliminary data.</text>
</comment>
<dbReference type="Pfam" id="PF04773">
    <property type="entry name" value="FecR"/>
    <property type="match status" value="1"/>
</dbReference>
<protein>
    <submittedName>
        <fullName evidence="2">FecR family protein</fullName>
    </submittedName>
</protein>
<proteinExistence type="predicted"/>
<dbReference type="Gene3D" id="2.60.120.1440">
    <property type="match status" value="1"/>
</dbReference>
<dbReference type="AlphaFoldDB" id="A0A444JGD2"/>
<gene>
    <name evidence="2" type="ORF">VU01_10367</name>
</gene>
<name>A0A444JGD2_9BACT</name>